<dbReference type="InterPro" id="IPR051201">
    <property type="entry name" value="Chloro_Bact_Ser_Proteases"/>
</dbReference>
<dbReference type="Pfam" id="PF13180">
    <property type="entry name" value="PDZ_2"/>
    <property type="match status" value="1"/>
</dbReference>
<protein>
    <submittedName>
        <fullName evidence="4">Serine protease</fullName>
    </submittedName>
</protein>
<comment type="caution">
    <text evidence="4">The sequence shown here is derived from an EMBL/GenBank/DDBJ whole genome shotgun (WGS) entry which is preliminary data.</text>
</comment>
<sequence length="290" mass="30242">MTRFDLAAFSNAVADIAGQAAPVTASFLTHHGRTATAFHWGEGLYVAAEESVEPDEELQLALPSGETVKTELIGRDPSTGIALLKPSTATRGTSFKKAGPVRLGDVVVAAGRDGASPLAVLGTVGEVGPMWRSRRGGSIDRRINLAVMAGGRFEGGPVLDASGGLVGMLLFGPRRRALVIPYETIERTVATLREKGHVLRGYLGASLHPIRHGQVQGAMVMGLDDDGPAKAVGIALGDIVTAWNGEPVRGPRELILRLGPDSAGAAVTLRILRGGEARDVAITIGEKPLN</sequence>
<dbReference type="InterPro" id="IPR001478">
    <property type="entry name" value="PDZ"/>
</dbReference>
<proteinExistence type="predicted"/>
<dbReference type="EMBL" id="PXYL01000002">
    <property type="protein sequence ID" value="PSJ63153.1"/>
    <property type="molecule type" value="Genomic_DNA"/>
</dbReference>
<name>A0A2P7SKY5_9HYPH</name>
<dbReference type="GO" id="GO:0006508">
    <property type="term" value="P:proteolysis"/>
    <property type="evidence" value="ECO:0007669"/>
    <property type="project" value="UniProtKB-KW"/>
</dbReference>
<evidence type="ECO:0000256" key="1">
    <source>
        <dbReference type="ARBA" id="ARBA00022670"/>
    </source>
</evidence>
<accession>A0A2P7SKY5</accession>
<keyword evidence="5" id="KW-1185">Reference proteome</keyword>
<dbReference type="SUPFAM" id="SSF50156">
    <property type="entry name" value="PDZ domain-like"/>
    <property type="match status" value="1"/>
</dbReference>
<dbReference type="PANTHER" id="PTHR43343">
    <property type="entry name" value="PEPTIDASE S12"/>
    <property type="match status" value="1"/>
</dbReference>
<dbReference type="RefSeq" id="WP_106723066.1">
    <property type="nucleotide sequence ID" value="NZ_PXYL01000002.1"/>
</dbReference>
<dbReference type="InterPro" id="IPR009003">
    <property type="entry name" value="Peptidase_S1_PA"/>
</dbReference>
<reference evidence="4 5" key="1">
    <citation type="submission" date="2018-03" db="EMBL/GenBank/DDBJ databases">
        <title>The draft genome of Mesorhizobium soli JCM 19897.</title>
        <authorList>
            <person name="Li L."/>
            <person name="Liu L."/>
            <person name="Liang L."/>
            <person name="Wang T."/>
            <person name="Zhang X."/>
        </authorList>
    </citation>
    <scope>NUCLEOTIDE SEQUENCE [LARGE SCALE GENOMIC DNA]</scope>
    <source>
        <strain evidence="4 5">JCM 19897</strain>
    </source>
</reference>
<dbReference type="InterPro" id="IPR036034">
    <property type="entry name" value="PDZ_sf"/>
</dbReference>
<dbReference type="Gene3D" id="2.30.42.10">
    <property type="match status" value="1"/>
</dbReference>
<gene>
    <name evidence="4" type="ORF">C7I85_04255</name>
</gene>
<dbReference type="GO" id="GO:0004252">
    <property type="term" value="F:serine-type endopeptidase activity"/>
    <property type="evidence" value="ECO:0007669"/>
    <property type="project" value="InterPro"/>
</dbReference>
<keyword evidence="1 4" id="KW-0645">Protease</keyword>
<dbReference type="PANTHER" id="PTHR43343:SF3">
    <property type="entry name" value="PROTEASE DO-LIKE 8, CHLOROPLASTIC"/>
    <property type="match status" value="1"/>
</dbReference>
<dbReference type="Pfam" id="PF13365">
    <property type="entry name" value="Trypsin_2"/>
    <property type="match status" value="1"/>
</dbReference>
<organism evidence="4 5">
    <name type="scientific">Pseudaminobacter soli</name>
    <name type="common">ex Li et al. 2025</name>
    <dbReference type="NCBI Taxonomy" id="1295366"/>
    <lineage>
        <taxon>Bacteria</taxon>
        <taxon>Pseudomonadati</taxon>
        <taxon>Pseudomonadota</taxon>
        <taxon>Alphaproteobacteria</taxon>
        <taxon>Hyphomicrobiales</taxon>
        <taxon>Phyllobacteriaceae</taxon>
        <taxon>Pseudaminobacter</taxon>
    </lineage>
</organism>
<dbReference type="Gene3D" id="2.40.10.120">
    <property type="match status" value="1"/>
</dbReference>
<evidence type="ECO:0000256" key="2">
    <source>
        <dbReference type="ARBA" id="ARBA00022801"/>
    </source>
</evidence>
<dbReference type="OrthoDB" id="9792183at2"/>
<evidence type="ECO:0000313" key="5">
    <source>
        <dbReference type="Proteomes" id="UP000240653"/>
    </source>
</evidence>
<dbReference type="SMART" id="SM00228">
    <property type="entry name" value="PDZ"/>
    <property type="match status" value="1"/>
</dbReference>
<dbReference type="InterPro" id="IPR001940">
    <property type="entry name" value="Peptidase_S1C"/>
</dbReference>
<dbReference type="Proteomes" id="UP000240653">
    <property type="component" value="Unassembled WGS sequence"/>
</dbReference>
<keyword evidence="2" id="KW-0378">Hydrolase</keyword>
<evidence type="ECO:0000259" key="3">
    <source>
        <dbReference type="SMART" id="SM00228"/>
    </source>
</evidence>
<dbReference type="PRINTS" id="PR00834">
    <property type="entry name" value="PROTEASES2C"/>
</dbReference>
<dbReference type="AlphaFoldDB" id="A0A2P7SKY5"/>
<dbReference type="SUPFAM" id="SSF50494">
    <property type="entry name" value="Trypsin-like serine proteases"/>
    <property type="match status" value="1"/>
</dbReference>
<feature type="domain" description="PDZ" evidence="3">
    <location>
        <begin position="201"/>
        <end position="275"/>
    </location>
</feature>
<evidence type="ECO:0000313" key="4">
    <source>
        <dbReference type="EMBL" id="PSJ63153.1"/>
    </source>
</evidence>